<gene>
    <name evidence="2" type="ORF">MUK42_35031</name>
</gene>
<dbReference type="AlphaFoldDB" id="A0A9E7HT64"/>
<proteinExistence type="predicted"/>
<name>A0A9E7HT64_9LILI</name>
<organism evidence="2 3">
    <name type="scientific">Musa troglodytarum</name>
    <name type="common">fe'i banana</name>
    <dbReference type="NCBI Taxonomy" id="320322"/>
    <lineage>
        <taxon>Eukaryota</taxon>
        <taxon>Viridiplantae</taxon>
        <taxon>Streptophyta</taxon>
        <taxon>Embryophyta</taxon>
        <taxon>Tracheophyta</taxon>
        <taxon>Spermatophyta</taxon>
        <taxon>Magnoliopsida</taxon>
        <taxon>Liliopsida</taxon>
        <taxon>Zingiberales</taxon>
        <taxon>Musaceae</taxon>
        <taxon>Musa</taxon>
    </lineage>
</organism>
<evidence type="ECO:0000256" key="1">
    <source>
        <dbReference type="SAM" id="MobiDB-lite"/>
    </source>
</evidence>
<protein>
    <submittedName>
        <fullName evidence="2">Uncharacterized protein</fullName>
    </submittedName>
</protein>
<keyword evidence="3" id="KW-1185">Reference proteome</keyword>
<sequence length="54" mass="6228">MQRRGGKAKEIRLLCLPLPPLLLRLASSTLRRHRDSFSTSHQRTARGRGERALY</sequence>
<evidence type="ECO:0000313" key="3">
    <source>
        <dbReference type="Proteomes" id="UP001055439"/>
    </source>
</evidence>
<accession>A0A9E7HT64</accession>
<feature type="non-terminal residue" evidence="2">
    <location>
        <position position="54"/>
    </location>
</feature>
<feature type="region of interest" description="Disordered" evidence="1">
    <location>
        <begin position="32"/>
        <end position="54"/>
    </location>
</feature>
<dbReference type="Proteomes" id="UP001055439">
    <property type="component" value="Chromosome 8"/>
</dbReference>
<dbReference type="EMBL" id="CP097510">
    <property type="protein sequence ID" value="URE36658.1"/>
    <property type="molecule type" value="Genomic_DNA"/>
</dbReference>
<evidence type="ECO:0000313" key="2">
    <source>
        <dbReference type="EMBL" id="URE36658.1"/>
    </source>
</evidence>
<reference evidence="2" key="1">
    <citation type="submission" date="2022-05" db="EMBL/GenBank/DDBJ databases">
        <title>The Musa troglodytarum L. genome provides insights into the mechanism of non-climacteric behaviour and enrichment of carotenoids.</title>
        <authorList>
            <person name="Wang J."/>
        </authorList>
    </citation>
    <scope>NUCLEOTIDE SEQUENCE</scope>
    <source>
        <tissue evidence="2">Leaf</tissue>
    </source>
</reference>